<dbReference type="AlphaFoldDB" id="A0A8K0KUC5"/>
<organism evidence="2 3">
    <name type="scientific">Elsinoe batatas</name>
    <dbReference type="NCBI Taxonomy" id="2601811"/>
    <lineage>
        <taxon>Eukaryota</taxon>
        <taxon>Fungi</taxon>
        <taxon>Dikarya</taxon>
        <taxon>Ascomycota</taxon>
        <taxon>Pezizomycotina</taxon>
        <taxon>Dothideomycetes</taxon>
        <taxon>Dothideomycetidae</taxon>
        <taxon>Myriangiales</taxon>
        <taxon>Elsinoaceae</taxon>
        <taxon>Elsinoe</taxon>
    </lineage>
</organism>
<dbReference type="PANTHER" id="PTHR34154:SF3">
    <property type="entry name" value="ALKALI-SENSITIVE LINKAGE PROTEIN 1"/>
    <property type="match status" value="1"/>
</dbReference>
<evidence type="ECO:0000313" key="3">
    <source>
        <dbReference type="Proteomes" id="UP000809789"/>
    </source>
</evidence>
<dbReference type="InterPro" id="IPR024655">
    <property type="entry name" value="Asl1_glyco_hydro_catalytic"/>
</dbReference>
<feature type="domain" description="Asl1-like glycosyl hydrolase catalytic" evidence="1">
    <location>
        <begin position="30"/>
        <end position="243"/>
    </location>
</feature>
<dbReference type="GO" id="GO:0071966">
    <property type="term" value="P:fungal-type cell wall polysaccharide metabolic process"/>
    <property type="evidence" value="ECO:0007669"/>
    <property type="project" value="TreeGrafter"/>
</dbReference>
<evidence type="ECO:0000259" key="1">
    <source>
        <dbReference type="Pfam" id="PF11790"/>
    </source>
</evidence>
<dbReference type="Gene3D" id="3.20.20.80">
    <property type="entry name" value="Glycosidases"/>
    <property type="match status" value="1"/>
</dbReference>
<keyword evidence="3" id="KW-1185">Reference proteome</keyword>
<dbReference type="PANTHER" id="PTHR34154">
    <property type="entry name" value="ALKALI-SENSITIVE LINKAGE PROTEIN 1"/>
    <property type="match status" value="1"/>
</dbReference>
<dbReference type="Pfam" id="PF11790">
    <property type="entry name" value="Glyco_hydro_cc"/>
    <property type="match status" value="1"/>
</dbReference>
<dbReference type="OrthoDB" id="43654at2759"/>
<accession>A0A8K0KUC5</accession>
<sequence length="253" mass="29245">MSRPAGPNKRSLAWSYSNTRDKPSAIDKLNFKGPITSVSNWEAWYPAELKHRLAFRPMCHGKDRINDPNWKNVENTTKDSVIHFFNEPERANTTPAEAAQLWCQHMVPLRKRNNKIVSPSCASDPAGTNWLHAFMDLVKDVSPDYVGVHWYGERSADMIKYLQDIHKKYPNKKIIVSEWACIARDGRKVVDFTVDMCNWLDKTDWIFEHALFGATLKPADNFVSVYAQLMNPDGSWTPLMRWYMNDQPMKKPA</sequence>
<dbReference type="InterPro" id="IPR053183">
    <property type="entry name" value="ASL1"/>
</dbReference>
<dbReference type="SUPFAM" id="SSF51445">
    <property type="entry name" value="(Trans)glycosidases"/>
    <property type="match status" value="1"/>
</dbReference>
<proteinExistence type="predicted"/>
<gene>
    <name evidence="2" type="ORF">KVT40_009122</name>
</gene>
<dbReference type="GO" id="GO:0009277">
    <property type="term" value="C:fungal-type cell wall"/>
    <property type="evidence" value="ECO:0007669"/>
    <property type="project" value="TreeGrafter"/>
</dbReference>
<reference evidence="2" key="1">
    <citation type="submission" date="2021-07" db="EMBL/GenBank/DDBJ databases">
        <title>Elsinoe batatas strain:CRI-CJ2 Genome sequencing and assembly.</title>
        <authorList>
            <person name="Huang L."/>
        </authorList>
    </citation>
    <scope>NUCLEOTIDE SEQUENCE</scope>
    <source>
        <strain evidence="2">CRI-CJ2</strain>
    </source>
</reference>
<evidence type="ECO:0000313" key="2">
    <source>
        <dbReference type="EMBL" id="KAG8624146.1"/>
    </source>
</evidence>
<protein>
    <recommendedName>
        <fullName evidence="1">Asl1-like glycosyl hydrolase catalytic domain-containing protein</fullName>
    </recommendedName>
</protein>
<dbReference type="EMBL" id="JAESVG020000010">
    <property type="protein sequence ID" value="KAG8624146.1"/>
    <property type="molecule type" value="Genomic_DNA"/>
</dbReference>
<dbReference type="InterPro" id="IPR017853">
    <property type="entry name" value="GH"/>
</dbReference>
<dbReference type="Proteomes" id="UP000809789">
    <property type="component" value="Unassembled WGS sequence"/>
</dbReference>
<name>A0A8K0KUC5_9PEZI</name>
<comment type="caution">
    <text evidence="2">The sequence shown here is derived from an EMBL/GenBank/DDBJ whole genome shotgun (WGS) entry which is preliminary data.</text>
</comment>